<dbReference type="FunFam" id="3.40.50.1820:FF:000126">
    <property type="entry name" value="Lipase"/>
    <property type="match status" value="1"/>
</dbReference>
<evidence type="ECO:0000256" key="3">
    <source>
        <dbReference type="PIRSR" id="PIRSR000862-1"/>
    </source>
</evidence>
<name>A0AAN7L800_TRANT</name>
<feature type="chain" id="PRO_5042923457" description="Lipase" evidence="4">
    <location>
        <begin position="35"/>
        <end position="413"/>
    </location>
</feature>
<feature type="active site" description="Nucleophile" evidence="3">
    <location>
        <position position="188"/>
    </location>
</feature>
<dbReference type="EMBL" id="JAXQNO010000017">
    <property type="protein sequence ID" value="KAK4779249.1"/>
    <property type="molecule type" value="Genomic_DNA"/>
</dbReference>
<evidence type="ECO:0000256" key="4">
    <source>
        <dbReference type="SAM" id="SignalP"/>
    </source>
</evidence>
<dbReference type="Proteomes" id="UP001346149">
    <property type="component" value="Unassembled WGS sequence"/>
</dbReference>
<gene>
    <name evidence="6" type="ORF">SAY86_006777</name>
</gene>
<dbReference type="Gene3D" id="3.40.50.1820">
    <property type="entry name" value="alpha/beta hydrolase"/>
    <property type="match status" value="1"/>
</dbReference>
<keyword evidence="2" id="KW-0378">Hydrolase</keyword>
<reference evidence="6 7" key="1">
    <citation type="journal article" date="2023" name="Hortic Res">
        <title>Pangenome of water caltrop reveals structural variations and asymmetric subgenome divergence after allopolyploidization.</title>
        <authorList>
            <person name="Zhang X."/>
            <person name="Chen Y."/>
            <person name="Wang L."/>
            <person name="Yuan Y."/>
            <person name="Fang M."/>
            <person name="Shi L."/>
            <person name="Lu R."/>
            <person name="Comes H.P."/>
            <person name="Ma Y."/>
            <person name="Chen Y."/>
            <person name="Huang G."/>
            <person name="Zhou Y."/>
            <person name="Zheng Z."/>
            <person name="Qiu Y."/>
        </authorList>
    </citation>
    <scope>NUCLEOTIDE SEQUENCE [LARGE SCALE GENOMIC DNA]</scope>
    <source>
        <strain evidence="6">F231</strain>
    </source>
</reference>
<evidence type="ECO:0000313" key="6">
    <source>
        <dbReference type="EMBL" id="KAK4779249.1"/>
    </source>
</evidence>
<dbReference type="SUPFAM" id="SSF53474">
    <property type="entry name" value="alpha/beta-Hydrolases"/>
    <property type="match status" value="1"/>
</dbReference>
<sequence>MGCRRVIPVRGQPWVVQLAVAVVAALLGISECSGRGSFITAVPPTETQGICATSVTIHGYKCQEFDVVTEDGYILSLQRISDGRTGTGTGGNTEPVIIQHGILMDGMSWLLNSPERNLPMILADNGFDVWIVNTRGTRFSRRHQSLDPSQPEFWDWSWDELVMYDLPAVCDFVYTRSGKRKTHYVGYSMGSLMALASLSEGKLVDKLKSVALLGPIGYLSHMTTPLGIDAAKSYLGEVRVSAHKIGYINPVGQLLKLLCSQPGVDCYDLLSILTGNNCCLNSTTDSLALQNLLQPTSTKNLLHFAQTVRDGRLTKYDYGIPGNLLIYGEVAPPPYELSSIPKDIPMFVSYGGRDAISDPWDVQTLLHRLQLHDVDKLSVQFIEDYAHIDFIMGVNAKDVVYSQVLSFLTKLRS</sequence>
<evidence type="ECO:0000256" key="2">
    <source>
        <dbReference type="PIRNR" id="PIRNR000862"/>
    </source>
</evidence>
<keyword evidence="7" id="KW-1185">Reference proteome</keyword>
<comment type="caution">
    <text evidence="6">The sequence shown here is derived from an EMBL/GenBank/DDBJ whole genome shotgun (WGS) entry which is preliminary data.</text>
</comment>
<accession>A0AAN7L800</accession>
<organism evidence="6 7">
    <name type="scientific">Trapa natans</name>
    <name type="common">Water chestnut</name>
    <dbReference type="NCBI Taxonomy" id="22666"/>
    <lineage>
        <taxon>Eukaryota</taxon>
        <taxon>Viridiplantae</taxon>
        <taxon>Streptophyta</taxon>
        <taxon>Embryophyta</taxon>
        <taxon>Tracheophyta</taxon>
        <taxon>Spermatophyta</taxon>
        <taxon>Magnoliopsida</taxon>
        <taxon>eudicotyledons</taxon>
        <taxon>Gunneridae</taxon>
        <taxon>Pentapetalae</taxon>
        <taxon>rosids</taxon>
        <taxon>malvids</taxon>
        <taxon>Myrtales</taxon>
        <taxon>Lythraceae</taxon>
        <taxon>Trapa</taxon>
    </lineage>
</organism>
<evidence type="ECO:0000313" key="7">
    <source>
        <dbReference type="Proteomes" id="UP001346149"/>
    </source>
</evidence>
<feature type="active site" description="Charge relay system" evidence="3">
    <location>
        <position position="387"/>
    </location>
</feature>
<dbReference type="PIRSF" id="PIRSF000862">
    <property type="entry name" value="Steryl_ester_lip"/>
    <property type="match status" value="1"/>
</dbReference>
<dbReference type="GO" id="GO:0016788">
    <property type="term" value="F:hydrolase activity, acting on ester bonds"/>
    <property type="evidence" value="ECO:0007669"/>
    <property type="project" value="InterPro"/>
</dbReference>
<protein>
    <recommendedName>
        <fullName evidence="2">Lipase</fullName>
    </recommendedName>
</protein>
<proteinExistence type="inferred from homology"/>
<keyword evidence="2" id="KW-0443">Lipid metabolism</keyword>
<keyword evidence="4" id="KW-0732">Signal</keyword>
<evidence type="ECO:0000256" key="1">
    <source>
        <dbReference type="ARBA" id="ARBA00010701"/>
    </source>
</evidence>
<comment type="similarity">
    <text evidence="1 2">Belongs to the AB hydrolase superfamily. Lipase family.</text>
</comment>
<keyword evidence="2" id="KW-0442">Lipid degradation</keyword>
<dbReference type="InterPro" id="IPR029058">
    <property type="entry name" value="AB_hydrolase_fold"/>
</dbReference>
<feature type="signal peptide" evidence="4">
    <location>
        <begin position="1"/>
        <end position="34"/>
    </location>
</feature>
<dbReference type="AlphaFoldDB" id="A0AAN7L800"/>
<dbReference type="PANTHER" id="PTHR11005">
    <property type="entry name" value="LYSOSOMAL ACID LIPASE-RELATED"/>
    <property type="match status" value="1"/>
</dbReference>
<dbReference type="InterPro" id="IPR025483">
    <property type="entry name" value="Lipase_euk"/>
</dbReference>
<feature type="domain" description="Partial AB-hydrolase lipase" evidence="5">
    <location>
        <begin position="55"/>
        <end position="112"/>
    </location>
</feature>
<feature type="active site" description="Charge relay system" evidence="3">
    <location>
        <position position="354"/>
    </location>
</feature>
<dbReference type="Pfam" id="PF04083">
    <property type="entry name" value="Abhydro_lipase"/>
    <property type="match status" value="1"/>
</dbReference>
<dbReference type="InterPro" id="IPR006693">
    <property type="entry name" value="AB_hydrolase_lipase"/>
</dbReference>
<dbReference type="GO" id="GO:0016042">
    <property type="term" value="P:lipid catabolic process"/>
    <property type="evidence" value="ECO:0007669"/>
    <property type="project" value="UniProtKB-KW"/>
</dbReference>
<evidence type="ECO:0000259" key="5">
    <source>
        <dbReference type="Pfam" id="PF04083"/>
    </source>
</evidence>